<evidence type="ECO:0000256" key="1">
    <source>
        <dbReference type="ARBA" id="ARBA00023054"/>
    </source>
</evidence>
<dbReference type="Gene3D" id="1.20.1170.10">
    <property type="match status" value="1"/>
</dbReference>
<dbReference type="InterPro" id="IPR029619">
    <property type="entry name" value="FAM81"/>
</dbReference>
<dbReference type="Proteomes" id="UP000316759">
    <property type="component" value="Unassembled WGS sequence"/>
</dbReference>
<protein>
    <submittedName>
        <fullName evidence="3">Protein FAM81B</fullName>
    </submittedName>
</protein>
<evidence type="ECO:0000256" key="2">
    <source>
        <dbReference type="ARBA" id="ARBA00046344"/>
    </source>
</evidence>
<keyword evidence="1" id="KW-0175">Coiled coil</keyword>
<sequence>MTNRMHSTFSLPPFAISTQENTMGLPQINTNKNSLVSYPLRHQEPITSTQKTDRLSILEWRIGVQDTISVSLLDKIATLRGEMLEHLKFCRHLEKEQTKNKDGFANELRSLTDAISNMSKGIQNFEENVREKWKSVNTAADTLRNLENHHVSSLKDVRNRISRSDQAITTLSHRINQIGDEIRSVTEKHKRDLSEMS</sequence>
<evidence type="ECO:0000313" key="4">
    <source>
        <dbReference type="Proteomes" id="UP000316759"/>
    </source>
</evidence>
<comment type="similarity">
    <text evidence="2">Belongs to the FAM81 family.</text>
</comment>
<evidence type="ECO:0000313" key="3">
    <source>
        <dbReference type="EMBL" id="TPP41629.1"/>
    </source>
</evidence>
<accession>A0A504X3J2</accession>
<dbReference type="AlphaFoldDB" id="A0A504X3J2"/>
<dbReference type="OrthoDB" id="10014002at2759"/>
<name>A0A504X3J2_FASGI</name>
<dbReference type="PANTHER" id="PTHR22420:SF4">
    <property type="entry name" value="PROTEIN FAM81A"/>
    <property type="match status" value="1"/>
</dbReference>
<reference evidence="3 4" key="1">
    <citation type="submission" date="2019-04" db="EMBL/GenBank/DDBJ databases">
        <title>Annotation for the trematode Fasciola gigantica.</title>
        <authorList>
            <person name="Choi Y.-J."/>
        </authorList>
    </citation>
    <scope>NUCLEOTIDE SEQUENCE [LARGE SCALE GENOMIC DNA]</scope>
    <source>
        <strain evidence="3">Uganda_cow_1</strain>
    </source>
</reference>
<dbReference type="SUPFAM" id="SSF58104">
    <property type="entry name" value="Methyl-accepting chemotaxis protein (MCP) signaling domain"/>
    <property type="match status" value="1"/>
</dbReference>
<comment type="caution">
    <text evidence="3">The sequence shown here is derived from an EMBL/GenBank/DDBJ whole genome shotgun (WGS) entry which is preliminary data.</text>
</comment>
<proteinExistence type="inferred from homology"/>
<keyword evidence="4" id="KW-1185">Reference proteome</keyword>
<dbReference type="EMBL" id="SUNJ01015736">
    <property type="protein sequence ID" value="TPP41629.1"/>
    <property type="molecule type" value="Genomic_DNA"/>
</dbReference>
<organism evidence="3 4">
    <name type="scientific">Fasciola gigantica</name>
    <name type="common">Giant liver fluke</name>
    <dbReference type="NCBI Taxonomy" id="46835"/>
    <lineage>
        <taxon>Eukaryota</taxon>
        <taxon>Metazoa</taxon>
        <taxon>Spiralia</taxon>
        <taxon>Lophotrochozoa</taxon>
        <taxon>Platyhelminthes</taxon>
        <taxon>Trematoda</taxon>
        <taxon>Digenea</taxon>
        <taxon>Plagiorchiida</taxon>
        <taxon>Echinostomata</taxon>
        <taxon>Echinostomatoidea</taxon>
        <taxon>Fasciolidae</taxon>
        <taxon>Fasciola</taxon>
    </lineage>
</organism>
<gene>
    <name evidence="3" type="ORF">FGIG_03913</name>
</gene>
<dbReference type="PANTHER" id="PTHR22420">
    <property type="entry name" value="PROTEIN FAM81A"/>
    <property type="match status" value="1"/>
</dbReference>